<feature type="transmembrane region" description="Helical" evidence="1">
    <location>
        <begin position="7"/>
        <end position="31"/>
    </location>
</feature>
<reference evidence="2" key="2">
    <citation type="submission" date="2020-07" db="EMBL/GenBank/DDBJ databases">
        <authorList>
            <person name="Vera ALvarez R."/>
            <person name="Arias-Moreno D.M."/>
            <person name="Jimenez-Jacinto V."/>
            <person name="Jimenez-Bremont J.F."/>
            <person name="Swaminathan K."/>
            <person name="Moose S.P."/>
            <person name="Guerrero-Gonzalez M.L."/>
            <person name="Marino-Ramirez L."/>
            <person name="Landsman D."/>
            <person name="Rodriguez-Kessler M."/>
            <person name="Delgado-Sanchez P."/>
        </authorList>
    </citation>
    <scope>NUCLEOTIDE SEQUENCE</scope>
    <source>
        <tissue evidence="2">Cladode</tissue>
    </source>
</reference>
<dbReference type="EMBL" id="GISG01276091">
    <property type="protein sequence ID" value="MBA4677687.1"/>
    <property type="molecule type" value="Transcribed_RNA"/>
</dbReference>
<dbReference type="AlphaFoldDB" id="A0A7C9F6T1"/>
<accession>A0A7C9F6T1</accession>
<evidence type="ECO:0000313" key="2">
    <source>
        <dbReference type="EMBL" id="MBA4677687.1"/>
    </source>
</evidence>
<name>A0A7C9F6T1_OPUST</name>
<protein>
    <submittedName>
        <fullName evidence="2">Uncharacterized protein</fullName>
    </submittedName>
</protein>
<reference evidence="2" key="1">
    <citation type="journal article" date="2013" name="J. Plant Res.">
        <title>Effect of fungi and light on seed germination of three Opuntia species from semiarid lands of central Mexico.</title>
        <authorList>
            <person name="Delgado-Sanchez P."/>
            <person name="Jimenez-Bremont J.F."/>
            <person name="Guerrero-Gonzalez Mde L."/>
            <person name="Flores J."/>
        </authorList>
    </citation>
    <scope>NUCLEOTIDE SEQUENCE</scope>
    <source>
        <tissue evidence="2">Cladode</tissue>
    </source>
</reference>
<keyword evidence="1" id="KW-0472">Membrane</keyword>
<evidence type="ECO:0000256" key="1">
    <source>
        <dbReference type="SAM" id="Phobius"/>
    </source>
</evidence>
<organism evidence="2">
    <name type="scientific">Opuntia streptacantha</name>
    <name type="common">Prickly pear cactus</name>
    <name type="synonym">Opuntia cardona</name>
    <dbReference type="NCBI Taxonomy" id="393608"/>
    <lineage>
        <taxon>Eukaryota</taxon>
        <taxon>Viridiplantae</taxon>
        <taxon>Streptophyta</taxon>
        <taxon>Embryophyta</taxon>
        <taxon>Tracheophyta</taxon>
        <taxon>Spermatophyta</taxon>
        <taxon>Magnoliopsida</taxon>
        <taxon>eudicotyledons</taxon>
        <taxon>Gunneridae</taxon>
        <taxon>Pentapetalae</taxon>
        <taxon>Caryophyllales</taxon>
        <taxon>Cactineae</taxon>
        <taxon>Cactaceae</taxon>
        <taxon>Opuntioideae</taxon>
        <taxon>Opuntia</taxon>
    </lineage>
</organism>
<feature type="transmembrane region" description="Helical" evidence="1">
    <location>
        <begin position="37"/>
        <end position="58"/>
    </location>
</feature>
<proteinExistence type="predicted"/>
<keyword evidence="1" id="KW-1133">Transmembrane helix</keyword>
<sequence length="107" mass="11979">MIKFLDVFILSSLLILQDYSCVCMTYVSVSWMPSPLLSPHICLILGGTVLDYLIIIVAQVLKTNLFPSLLFLISTQAFKLTLLFSQSSSESMYLDPVFQVQASCFNT</sequence>
<keyword evidence="1" id="KW-0812">Transmembrane</keyword>